<dbReference type="Pfam" id="PF06568">
    <property type="entry name" value="YjiS-like"/>
    <property type="match status" value="1"/>
</dbReference>
<dbReference type="InterPro" id="IPR009506">
    <property type="entry name" value="YjiS-like"/>
</dbReference>
<comment type="caution">
    <text evidence="2">The sequence shown here is derived from an EMBL/GenBank/DDBJ whole genome shotgun (WGS) entry which is preliminary data.</text>
</comment>
<keyword evidence="3" id="KW-1185">Reference proteome</keyword>
<accession>A0AAE3NKA1</accession>
<feature type="domain" description="YjiS-like" evidence="1">
    <location>
        <begin position="4"/>
        <end position="40"/>
    </location>
</feature>
<name>A0AAE3NKA1_9RHOB</name>
<dbReference type="RefSeq" id="WP_275565580.1">
    <property type="nucleotide sequence ID" value="NZ_JARGYC010000003.1"/>
</dbReference>
<sequence>MRTLIERVRAARERRRAIRALRGYPAEVLRDIGITRDEIRDYVTGRGRFAPNPARPSAEIIPFPCPARPAGRCCAA</sequence>
<dbReference type="AlphaFoldDB" id="A0AAE3NKA1"/>
<organism evidence="2 3">
    <name type="scientific">Psychromarinibacter sediminicola</name>
    <dbReference type="NCBI Taxonomy" id="3033385"/>
    <lineage>
        <taxon>Bacteria</taxon>
        <taxon>Pseudomonadati</taxon>
        <taxon>Pseudomonadota</taxon>
        <taxon>Alphaproteobacteria</taxon>
        <taxon>Rhodobacterales</taxon>
        <taxon>Paracoccaceae</taxon>
        <taxon>Psychromarinibacter</taxon>
    </lineage>
</organism>
<protein>
    <submittedName>
        <fullName evidence="2">DUF1127 domain-containing protein</fullName>
    </submittedName>
</protein>
<dbReference type="Proteomes" id="UP001220964">
    <property type="component" value="Unassembled WGS sequence"/>
</dbReference>
<reference evidence="2" key="1">
    <citation type="submission" date="2023-03" db="EMBL/GenBank/DDBJ databases">
        <title>Multiphase analysis and comparison of six strains from genera Psychromarinibacter, Lutimaribacter, and Maritimibacter, including a novel species: Psychromarinibacter sediminicola sp. nov.</title>
        <authorList>
            <person name="Wang Y.-H."/>
            <person name="Ye M.-Q."/>
            <person name="Du Z.-J."/>
        </authorList>
    </citation>
    <scope>NUCLEOTIDE SEQUENCE</scope>
    <source>
        <strain evidence="2">C21-152</strain>
    </source>
</reference>
<dbReference type="EMBL" id="JARGYC010000003">
    <property type="protein sequence ID" value="MDF0599433.1"/>
    <property type="molecule type" value="Genomic_DNA"/>
</dbReference>
<proteinExistence type="predicted"/>
<gene>
    <name evidence="2" type="ORF">P1J78_01690</name>
</gene>
<evidence type="ECO:0000313" key="3">
    <source>
        <dbReference type="Proteomes" id="UP001220964"/>
    </source>
</evidence>
<evidence type="ECO:0000313" key="2">
    <source>
        <dbReference type="EMBL" id="MDF0599433.1"/>
    </source>
</evidence>
<evidence type="ECO:0000259" key="1">
    <source>
        <dbReference type="Pfam" id="PF06568"/>
    </source>
</evidence>